<evidence type="ECO:0000313" key="6">
    <source>
        <dbReference type="Proteomes" id="UP001152797"/>
    </source>
</evidence>
<evidence type="ECO:0000313" key="4">
    <source>
        <dbReference type="EMBL" id="CAI3977227.1"/>
    </source>
</evidence>
<comment type="caution">
    <text evidence="4">The sequence shown here is derived from an EMBL/GenBank/DDBJ whole genome shotgun (WGS) entry which is preliminary data.</text>
</comment>
<dbReference type="GO" id="GO:0032259">
    <property type="term" value="P:methylation"/>
    <property type="evidence" value="ECO:0007669"/>
    <property type="project" value="UniProtKB-KW"/>
</dbReference>
<evidence type="ECO:0000256" key="1">
    <source>
        <dbReference type="ARBA" id="ARBA00022603"/>
    </source>
</evidence>
<reference evidence="5 6" key="2">
    <citation type="submission" date="2024-05" db="EMBL/GenBank/DDBJ databases">
        <authorList>
            <person name="Chen Y."/>
            <person name="Shah S."/>
            <person name="Dougan E. K."/>
            <person name="Thang M."/>
            <person name="Chan C."/>
        </authorList>
    </citation>
    <scope>NUCLEOTIDE SEQUENCE [LARGE SCALE GENOMIC DNA]</scope>
</reference>
<reference evidence="4" key="1">
    <citation type="submission" date="2022-10" db="EMBL/GenBank/DDBJ databases">
        <authorList>
            <person name="Chen Y."/>
            <person name="Dougan E. K."/>
            <person name="Chan C."/>
            <person name="Rhodes N."/>
            <person name="Thang M."/>
        </authorList>
    </citation>
    <scope>NUCLEOTIDE SEQUENCE</scope>
</reference>
<accession>A0A9P1FKE0</accession>
<evidence type="ECO:0000313" key="5">
    <source>
        <dbReference type="EMBL" id="CAL4764539.1"/>
    </source>
</evidence>
<organism evidence="4">
    <name type="scientific">Cladocopium goreaui</name>
    <dbReference type="NCBI Taxonomy" id="2562237"/>
    <lineage>
        <taxon>Eukaryota</taxon>
        <taxon>Sar</taxon>
        <taxon>Alveolata</taxon>
        <taxon>Dinophyceae</taxon>
        <taxon>Suessiales</taxon>
        <taxon>Symbiodiniaceae</taxon>
        <taxon>Cladocopium</taxon>
    </lineage>
</organism>
<keyword evidence="1" id="KW-0489">Methyltransferase</keyword>
<dbReference type="EMBL" id="CAMXCT020000328">
    <property type="protein sequence ID" value="CAL1130602.1"/>
    <property type="molecule type" value="Genomic_DNA"/>
</dbReference>
<dbReference type="SUPFAM" id="SSF53335">
    <property type="entry name" value="S-adenosyl-L-methionine-dependent methyltransferases"/>
    <property type="match status" value="1"/>
</dbReference>
<dbReference type="GO" id="GO:0008168">
    <property type="term" value="F:methyltransferase activity"/>
    <property type="evidence" value="ECO:0007669"/>
    <property type="project" value="UniProtKB-KW"/>
</dbReference>
<dbReference type="InterPro" id="IPR001525">
    <property type="entry name" value="C5_MeTfrase"/>
</dbReference>
<dbReference type="Pfam" id="PF00145">
    <property type="entry name" value="DNA_methylase"/>
    <property type="match status" value="1"/>
</dbReference>
<proteinExistence type="predicted"/>
<dbReference type="Proteomes" id="UP001152797">
    <property type="component" value="Unassembled WGS sequence"/>
</dbReference>
<feature type="region of interest" description="Disordered" evidence="3">
    <location>
        <begin position="1274"/>
        <end position="1295"/>
    </location>
</feature>
<dbReference type="InterPro" id="IPR029063">
    <property type="entry name" value="SAM-dependent_MTases_sf"/>
</dbReference>
<dbReference type="Gene3D" id="3.90.120.10">
    <property type="entry name" value="DNA Methylase, subunit A, domain 2"/>
    <property type="match status" value="1"/>
</dbReference>
<gene>
    <name evidence="4" type="ORF">C1SCF055_LOCUS5382</name>
</gene>
<keyword evidence="6" id="KW-1185">Reference proteome</keyword>
<evidence type="ECO:0000256" key="2">
    <source>
        <dbReference type="ARBA" id="ARBA00022679"/>
    </source>
</evidence>
<keyword evidence="2" id="KW-0808">Transferase</keyword>
<dbReference type="EMBL" id="CAMXCT030000328">
    <property type="protein sequence ID" value="CAL4764539.1"/>
    <property type="molecule type" value="Genomic_DNA"/>
</dbReference>
<dbReference type="Gene3D" id="3.40.50.150">
    <property type="entry name" value="Vaccinia Virus protein VP39"/>
    <property type="match status" value="1"/>
</dbReference>
<protein>
    <submittedName>
        <fullName evidence="4">Uncharacterized protein</fullName>
    </submittedName>
</protein>
<sequence>MVGLIADATMDPGSASSSLRASVVESFKIDQVSVWKNFVAQTGLKFKGLRRVHYFRFCLRQDLGADVLDNVAELEDWKRRYQPHPEDIFLVTKRWLADTEISRAIAVFPASKAKELRNGLHPPAGLAPRRTITEKVKNNIKKRIPPLRQKGEISRESADYLLQWSSGTLPQTPKPAAYSLLRYRYNESMDSDLYVPGAWTTPHRVNHFDLTLRECDDAAGSDDSSEDDEGAIDLGNGMDCHRADEVLLASDEEQGDQLKAAPPLEHSVWGFVDAFCNSEKFADLRQRVDKTWRSCPTVKVGSLFSGWGVCEMVLQDIESRWDAHCPDAGYQFQAELHFMCENDKRKQEYLRYSNMKKRLEKLGYVIAAAECNAADFGVPQQRRRAWVLGILKSELKTNSEQLIADLNTFKCKSLSLLSCIDLKKVPPNSTTKGGKTQEENNKWKDGLKKQCEKFGKAKIMERIRVLTPLATPCSEREVAILACAVEELWVEHDIGQALGMRLAPTFESEMDDDEPILNAFLFDDGGMRGVAAALVWCGLIYFCGSLPADKVCDPQVVSLARSLLTIPTYYRQDEPDPTRAMIGRIIRQNVEAKKLAVSSFEWSQILAGMAKDGEKITVSQAVEIYNASPEVLAHGIGSGSKDKTGTGSLLLDGKKQYAIKHWLQGTCKQAKEQVLISLRDAPFAYGPWGEQLSVMSFLFLESTMDLMASPDCGLVAGASEASIPLDWSLPLGEDAQANLFYRIRTGFEKSTAIIDNPADKKRYRKSEEELQQLRNLMALWSQVRAFCSTRLSKFAEFEKAVTQGNTKDFELREILDQRPGSFCVSMLASYQKQAMEEVLAAEEGATLEVETERLKVRDARWSWFKGALERDQALVRQIGSAPDKIAALRHRKQMAWRLIQAKNGEKLVRNYMEKFLRTEFVAKAQTSGRPDTDIYMIGIVDLNVPGAKASDRINELAQCMQFLNDLAPERHACLLEMAEYAKRSSRRGISDEEREVEEALWSLRQVLDVRWVMPFNLHPSAEQQSNRRRFSLGRVVGNIDAQDSNIWMTCSELSICGRPLSGQSVQLPLSKELILPESLSAEDDLKQAERQRPSTETAAAQKGVSRWISLLESILTITGDSFKDKCVILCNFTPYVEDAFSMRLQEREFKGGFNTKNLYYLSVSWLQKDQFGAARLCREVTDAWCQKKFKHAGQEFTSDAPELSNQEIEAVPGGKASLGQLDQIKFEILERTTGDKLSIKADEHKYWNSQGGEISETYNQLRAKHLELIGQQNSIAGPEDPSTAPPVETNVEDESGDVTMESLAKLEEKHGVEQKTTSEVNNVEILRCKDSSVWLLSSQDKTLAKHTILGGYGTGQWVPDSDDSPGVPFSIPEGDKTTIQLDEVSFNPEAQGVSTMSLFKMLVRAEREKGLTQHRVSFLSIERKVDGAIEAGQDGFDVKVKLPQKFKCMRDPRATDSSQEKISMKNIFAKALGSTHGSQHIMHLFRYRYEKIGQNFKIQRPYVVTKRGITLKKDCPLKVSGSS</sequence>
<dbReference type="EMBL" id="CAMXCT010000328">
    <property type="protein sequence ID" value="CAI3977227.1"/>
    <property type="molecule type" value="Genomic_DNA"/>
</dbReference>
<name>A0A9P1FKE0_9DINO</name>
<evidence type="ECO:0000256" key="3">
    <source>
        <dbReference type="SAM" id="MobiDB-lite"/>
    </source>
</evidence>